<evidence type="ECO:0000256" key="2">
    <source>
        <dbReference type="ARBA" id="ARBA00005619"/>
    </source>
</evidence>
<keyword evidence="9 11" id="KW-0472">Membrane</keyword>
<keyword evidence="5" id="KW-0547">Nucleotide-binding</keyword>
<reference evidence="12 13" key="1">
    <citation type="journal article" date="2018" name="Mol. Biol. Evol.">
        <title>Broad Genomic Sampling Reveals a Smut Pathogenic Ancestry of the Fungal Clade Ustilaginomycotina.</title>
        <authorList>
            <person name="Kijpornyongpan T."/>
            <person name="Mondo S.J."/>
            <person name="Barry K."/>
            <person name="Sandor L."/>
            <person name="Lee J."/>
            <person name="Lipzen A."/>
            <person name="Pangilinan J."/>
            <person name="LaButti K."/>
            <person name="Hainaut M."/>
            <person name="Henrissat B."/>
            <person name="Grigoriev I.V."/>
            <person name="Spatafora J.W."/>
            <person name="Aime M.C."/>
        </authorList>
    </citation>
    <scope>NUCLEOTIDE SEQUENCE [LARGE SCALE GENOMIC DNA]</scope>
    <source>
        <strain evidence="12 13">MCA 5214</strain>
    </source>
</reference>
<keyword evidence="8" id="KW-0342">GTP-binding</keyword>
<evidence type="ECO:0000256" key="1">
    <source>
        <dbReference type="ARBA" id="ARBA00004389"/>
    </source>
</evidence>
<accession>A0A316UL27</accession>
<dbReference type="AlphaFoldDB" id="A0A316UL27"/>
<evidence type="ECO:0000256" key="9">
    <source>
        <dbReference type="ARBA" id="ARBA00023136"/>
    </source>
</evidence>
<evidence type="ECO:0000256" key="7">
    <source>
        <dbReference type="ARBA" id="ARBA00022989"/>
    </source>
</evidence>
<dbReference type="STRING" id="1569628.A0A316UL27"/>
<dbReference type="OrthoDB" id="41266at2759"/>
<evidence type="ECO:0000256" key="8">
    <source>
        <dbReference type="ARBA" id="ARBA00023134"/>
    </source>
</evidence>
<dbReference type="EMBL" id="KZ819673">
    <property type="protein sequence ID" value="PWN25957.1"/>
    <property type="molecule type" value="Genomic_DNA"/>
</dbReference>
<dbReference type="GeneID" id="37031491"/>
<name>A0A316UL27_9BASI</name>
<dbReference type="SUPFAM" id="SSF52540">
    <property type="entry name" value="P-loop containing nucleoside triphosphate hydrolases"/>
    <property type="match status" value="1"/>
</dbReference>
<keyword evidence="4 11" id="KW-0812">Transmembrane</keyword>
<dbReference type="GO" id="GO:0005789">
    <property type="term" value="C:endoplasmic reticulum membrane"/>
    <property type="evidence" value="ECO:0007669"/>
    <property type="project" value="UniProtKB-SubCell"/>
</dbReference>
<dbReference type="Pfam" id="PF09439">
    <property type="entry name" value="SRPRB"/>
    <property type="match status" value="1"/>
</dbReference>
<evidence type="ECO:0000256" key="3">
    <source>
        <dbReference type="ARBA" id="ARBA00020256"/>
    </source>
</evidence>
<dbReference type="InterPro" id="IPR019009">
    <property type="entry name" value="SRP_receptor_beta_su"/>
</dbReference>
<comment type="similarity">
    <text evidence="2">Belongs to the SRP receptor beta subunit family.</text>
</comment>
<comment type="subcellular location">
    <subcellularLocation>
        <location evidence="1">Endoplasmic reticulum membrane</location>
        <topology evidence="1">Single-pass membrane protein</topology>
    </subcellularLocation>
</comment>
<keyword evidence="7 11" id="KW-1133">Transmembrane helix</keyword>
<feature type="transmembrane region" description="Helical" evidence="11">
    <location>
        <begin position="45"/>
        <end position="68"/>
    </location>
</feature>
<dbReference type="GO" id="GO:0005525">
    <property type="term" value="F:GTP binding"/>
    <property type="evidence" value="ECO:0007669"/>
    <property type="project" value="UniProtKB-KW"/>
</dbReference>
<protein>
    <recommendedName>
        <fullName evidence="3">Signal recognition particle receptor subunit beta</fullName>
    </recommendedName>
</protein>
<dbReference type="RefSeq" id="XP_025360569.1">
    <property type="nucleotide sequence ID" value="XM_025509668.1"/>
</dbReference>
<gene>
    <name evidence="12" type="ORF">BDZ90DRAFT_54727</name>
</gene>
<dbReference type="Gene3D" id="3.40.50.300">
    <property type="entry name" value="P-loop containing nucleotide triphosphate hydrolases"/>
    <property type="match status" value="1"/>
</dbReference>
<evidence type="ECO:0000256" key="6">
    <source>
        <dbReference type="ARBA" id="ARBA00022824"/>
    </source>
</evidence>
<keyword evidence="13" id="KW-1185">Reference proteome</keyword>
<keyword evidence="6" id="KW-0256">Endoplasmic reticulum</keyword>
<evidence type="ECO:0000256" key="5">
    <source>
        <dbReference type="ARBA" id="ARBA00022741"/>
    </source>
</evidence>
<keyword evidence="10" id="KW-0675">Receptor</keyword>
<evidence type="ECO:0000313" key="12">
    <source>
        <dbReference type="EMBL" id="PWN25957.1"/>
    </source>
</evidence>
<evidence type="ECO:0000256" key="10">
    <source>
        <dbReference type="ARBA" id="ARBA00023170"/>
    </source>
</evidence>
<evidence type="ECO:0000256" key="11">
    <source>
        <dbReference type="SAM" id="Phobius"/>
    </source>
</evidence>
<proteinExistence type="inferred from homology"/>
<dbReference type="Proteomes" id="UP000245884">
    <property type="component" value="Unassembled WGS sequence"/>
</dbReference>
<evidence type="ECO:0000313" key="13">
    <source>
        <dbReference type="Proteomes" id="UP000245884"/>
    </source>
</evidence>
<organism evidence="12 13">
    <name type="scientific">Jaminaea rosea</name>
    <dbReference type="NCBI Taxonomy" id="1569628"/>
    <lineage>
        <taxon>Eukaryota</taxon>
        <taxon>Fungi</taxon>
        <taxon>Dikarya</taxon>
        <taxon>Basidiomycota</taxon>
        <taxon>Ustilaginomycotina</taxon>
        <taxon>Exobasidiomycetes</taxon>
        <taxon>Microstromatales</taxon>
        <taxon>Microstromatales incertae sedis</taxon>
        <taxon>Jaminaea</taxon>
    </lineage>
</organism>
<sequence>MAFLGPPVRWPDALPIDNDASPFYPLASSLRRILPGPLATLPSSILVSITLTFLLITGIAIFSAVLNARRSSLLVSEKAVPASSSATQRRKSGQPITALLVGPEQTGKSSIFSALVFQAVPETQTSQHENESRITLRAEGHGEKAVEQPVQLVDLPGHPRLRGRVGDFLSVADKIVFCVDTTTAIRGASTKNDTLIEAVE</sequence>
<dbReference type="InterPro" id="IPR027417">
    <property type="entry name" value="P-loop_NTPase"/>
</dbReference>
<evidence type="ECO:0000256" key="4">
    <source>
        <dbReference type="ARBA" id="ARBA00022692"/>
    </source>
</evidence>